<dbReference type="GO" id="GO:0015074">
    <property type="term" value="P:DNA integration"/>
    <property type="evidence" value="ECO:0007669"/>
    <property type="project" value="InterPro"/>
</dbReference>
<keyword evidence="1" id="KW-0233">DNA recombination</keyword>
<dbReference type="EMBL" id="ANIY01002742">
    <property type="protein sequence ID" value="ETP39356.1"/>
    <property type="molecule type" value="Genomic_DNA"/>
</dbReference>
<dbReference type="Proteomes" id="UP000018948">
    <property type="component" value="Unassembled WGS sequence"/>
</dbReference>
<proteinExistence type="predicted"/>
<accession>W2YXB9</accession>
<reference evidence="2 3" key="1">
    <citation type="submission" date="2013-11" db="EMBL/GenBank/DDBJ databases">
        <title>The Genome Sequence of Phytophthora parasitica P10297.</title>
        <authorList>
            <consortium name="The Broad Institute Genomics Platform"/>
            <person name="Russ C."/>
            <person name="Tyler B."/>
            <person name="Panabieres F."/>
            <person name="Shan W."/>
            <person name="Tripathy S."/>
            <person name="Grunwald N."/>
            <person name="Machado M."/>
            <person name="Johnson C.S."/>
            <person name="Walker B."/>
            <person name="Young S.K."/>
            <person name="Zeng Q."/>
            <person name="Gargeya S."/>
            <person name="Fitzgerald M."/>
            <person name="Haas B."/>
            <person name="Abouelleil A."/>
            <person name="Allen A.W."/>
            <person name="Alvarado L."/>
            <person name="Arachchi H.M."/>
            <person name="Berlin A.M."/>
            <person name="Chapman S.B."/>
            <person name="Gainer-Dewar J."/>
            <person name="Goldberg J."/>
            <person name="Griggs A."/>
            <person name="Gujja S."/>
            <person name="Hansen M."/>
            <person name="Howarth C."/>
            <person name="Imamovic A."/>
            <person name="Ireland A."/>
            <person name="Larimer J."/>
            <person name="McCowan C."/>
            <person name="Murphy C."/>
            <person name="Pearson M."/>
            <person name="Poon T.W."/>
            <person name="Priest M."/>
            <person name="Roberts A."/>
            <person name="Saif S."/>
            <person name="Shea T."/>
            <person name="Sisk P."/>
            <person name="Sykes S."/>
            <person name="Wortman J."/>
            <person name="Nusbaum C."/>
            <person name="Birren B."/>
        </authorList>
    </citation>
    <scope>NUCLEOTIDE SEQUENCE [LARGE SCALE GENOMIC DNA]</scope>
    <source>
        <strain evidence="2 3">P10297</strain>
    </source>
</reference>
<dbReference type="Gene3D" id="1.10.443.10">
    <property type="entry name" value="Intergrase catalytic core"/>
    <property type="match status" value="1"/>
</dbReference>
<dbReference type="GO" id="GO:0006310">
    <property type="term" value="P:DNA recombination"/>
    <property type="evidence" value="ECO:0007669"/>
    <property type="project" value="UniProtKB-KW"/>
</dbReference>
<gene>
    <name evidence="2" type="ORF">F442_13173</name>
</gene>
<evidence type="ECO:0000313" key="2">
    <source>
        <dbReference type="EMBL" id="ETP39356.1"/>
    </source>
</evidence>
<name>W2YXB9_PHYNI</name>
<evidence type="ECO:0000313" key="3">
    <source>
        <dbReference type="Proteomes" id="UP000018948"/>
    </source>
</evidence>
<dbReference type="GO" id="GO:0003677">
    <property type="term" value="F:DNA binding"/>
    <property type="evidence" value="ECO:0007669"/>
    <property type="project" value="InterPro"/>
</dbReference>
<protein>
    <submittedName>
        <fullName evidence="2">Uncharacterized protein</fullName>
    </submittedName>
</protein>
<dbReference type="InterPro" id="IPR011010">
    <property type="entry name" value="DNA_brk_join_enz"/>
</dbReference>
<comment type="caution">
    <text evidence="2">The sequence shown here is derived from an EMBL/GenBank/DDBJ whole genome shotgun (WGS) entry which is preliminary data.</text>
</comment>
<evidence type="ECO:0000256" key="1">
    <source>
        <dbReference type="ARBA" id="ARBA00023172"/>
    </source>
</evidence>
<organism evidence="2 3">
    <name type="scientific">Phytophthora nicotianae P10297</name>
    <dbReference type="NCBI Taxonomy" id="1317064"/>
    <lineage>
        <taxon>Eukaryota</taxon>
        <taxon>Sar</taxon>
        <taxon>Stramenopiles</taxon>
        <taxon>Oomycota</taxon>
        <taxon>Peronosporomycetes</taxon>
        <taxon>Peronosporales</taxon>
        <taxon>Peronosporaceae</taxon>
        <taxon>Phytophthora</taxon>
    </lineage>
</organism>
<dbReference type="OrthoDB" id="89328at2759"/>
<dbReference type="SUPFAM" id="SSF56349">
    <property type="entry name" value="DNA breaking-rejoining enzymes"/>
    <property type="match status" value="1"/>
</dbReference>
<dbReference type="InterPro" id="IPR013762">
    <property type="entry name" value="Integrase-like_cat_sf"/>
</dbReference>
<sequence length="499" mass="56249">MTRQSLTFQELLQGGIDTATHVIKQETRNLYASYCKKFCEFCIANEYPDPAVTRHHELPSLLVAFMESVSASSTVSNQTAEKIKAAVANFYGSYERRDAAGSDKWMVMTDDRGNKFGIGFTEPSRLWFLAVSAFAFYGMCRINEVLSLQWKDITLDLARPSASDPTSTIGYGVYKLEGRKTEVAEGRCYNLHCLDECESPMDVLTHLKKWIGYVNTKTDHKWSDNDYVFPALSKIAKIVIKTGDPHTGCENARVEWGKKMSEQSFITLLNYVVRDLNRNGTSVSGYVRQQWRDISFTSHTFRRAEAHYRFMFAPPEWRWSLRMVKWWAGWTPNESAETLVRYLLDQAATDEDAQLADCLAPDRGAHVGCSSTFTRRKRNMAGHGSQRSSTSSADTTSHFEKRLKTVECLVNALEDKIDLLISVLRPSEFSTPSAAASHSSIDELEQISILPPAKDCGGLCIECTGKLTQLVIYSSRFVNGHHRKERKADPFPVASVLQS</sequence>
<dbReference type="AlphaFoldDB" id="W2YXB9"/>